<dbReference type="RefSeq" id="WP_370877169.1">
    <property type="nucleotide sequence ID" value="NZ_JAPKNG010000005.1"/>
</dbReference>
<dbReference type="Proteomes" id="UP001241603">
    <property type="component" value="Unassembled WGS sequence"/>
</dbReference>
<reference evidence="2 3" key="1">
    <citation type="submission" date="2023-07" db="EMBL/GenBank/DDBJ databases">
        <title>Genomic Encyclopedia of Type Strains, Phase IV (KMG-IV): sequencing the most valuable type-strain genomes for metagenomic binning, comparative biology and taxonomic classification.</title>
        <authorList>
            <person name="Goeker M."/>
        </authorList>
    </citation>
    <scope>NUCLEOTIDE SEQUENCE [LARGE SCALE GENOMIC DNA]</scope>
    <source>
        <strain evidence="2 3">B6-8</strain>
    </source>
</reference>
<organism evidence="2 3">
    <name type="scientific">Kaistia dalseonensis</name>
    <dbReference type="NCBI Taxonomy" id="410840"/>
    <lineage>
        <taxon>Bacteria</taxon>
        <taxon>Pseudomonadati</taxon>
        <taxon>Pseudomonadota</taxon>
        <taxon>Alphaproteobacteria</taxon>
        <taxon>Hyphomicrobiales</taxon>
        <taxon>Kaistiaceae</taxon>
        <taxon>Kaistia</taxon>
    </lineage>
</organism>
<evidence type="ECO:0000313" key="3">
    <source>
        <dbReference type="Proteomes" id="UP001241603"/>
    </source>
</evidence>
<accession>A0ABU0HA72</accession>
<name>A0ABU0HA72_9HYPH</name>
<sequence>MDLGHDAAAFVANIPFMRKTDSVPPSRPAMTSRPHAHAGVDADATLTARKAEAHKAPNSSNRLTTALMHPTWFRHGPSAVALLCSFFLIAFCLYAGPAKADLRLCNKTPSRVGVSIGYKDKKIWTTEGWWNVPVNGCETLVSGTLVSRYYYVYAVDYDHGGEWSGKYVMCTKDKMFTIEGTEDCVARGYNRSGFFEVDTGEQQSWTIQLNEPAQQGAKNP</sequence>
<evidence type="ECO:0000313" key="2">
    <source>
        <dbReference type="EMBL" id="MDQ0439218.1"/>
    </source>
</evidence>
<protein>
    <submittedName>
        <fullName evidence="2">Membrane protein</fullName>
    </submittedName>
</protein>
<dbReference type="Pfam" id="PF06282">
    <property type="entry name" value="DUF1036"/>
    <property type="match status" value="1"/>
</dbReference>
<keyword evidence="1" id="KW-0472">Membrane</keyword>
<keyword evidence="1" id="KW-1133">Transmembrane helix</keyword>
<comment type="caution">
    <text evidence="2">The sequence shown here is derived from an EMBL/GenBank/DDBJ whole genome shotgun (WGS) entry which is preliminary data.</text>
</comment>
<feature type="transmembrane region" description="Helical" evidence="1">
    <location>
        <begin position="78"/>
        <end position="96"/>
    </location>
</feature>
<dbReference type="EMBL" id="JAUSVO010000005">
    <property type="protein sequence ID" value="MDQ0439218.1"/>
    <property type="molecule type" value="Genomic_DNA"/>
</dbReference>
<keyword evidence="3" id="KW-1185">Reference proteome</keyword>
<evidence type="ECO:0000256" key="1">
    <source>
        <dbReference type="SAM" id="Phobius"/>
    </source>
</evidence>
<proteinExistence type="predicted"/>
<keyword evidence="1" id="KW-0812">Transmembrane</keyword>
<dbReference type="InterPro" id="IPR009380">
    <property type="entry name" value="DUF1036"/>
</dbReference>
<gene>
    <name evidence="2" type="ORF">QO014_003619</name>
</gene>